<dbReference type="GO" id="GO:0009055">
    <property type="term" value="F:electron transfer activity"/>
    <property type="evidence" value="ECO:0007669"/>
    <property type="project" value="InterPro"/>
</dbReference>
<feature type="region of interest" description="Disordered" evidence="7">
    <location>
        <begin position="341"/>
        <end position="360"/>
    </location>
</feature>
<evidence type="ECO:0000256" key="7">
    <source>
        <dbReference type="SAM" id="MobiDB-lite"/>
    </source>
</evidence>
<evidence type="ECO:0000256" key="6">
    <source>
        <dbReference type="PROSITE-ProRule" id="PRU00433"/>
    </source>
</evidence>
<dbReference type="InterPro" id="IPR009056">
    <property type="entry name" value="Cyt_c-like_dom"/>
</dbReference>
<dbReference type="Pfam" id="PF00034">
    <property type="entry name" value="Cytochrom_C"/>
    <property type="match status" value="1"/>
</dbReference>
<gene>
    <name evidence="10" type="ORF">HELGO_WM1545</name>
</gene>
<dbReference type="AlphaFoldDB" id="A0A6S6TC67"/>
<feature type="domain" description="Cytochrome c" evidence="9">
    <location>
        <begin position="153"/>
        <end position="253"/>
    </location>
</feature>
<accession>A0A6S6TC67</accession>
<keyword evidence="2 6" id="KW-0349">Heme</keyword>
<evidence type="ECO:0000256" key="8">
    <source>
        <dbReference type="SAM" id="SignalP"/>
    </source>
</evidence>
<evidence type="ECO:0000256" key="5">
    <source>
        <dbReference type="ARBA" id="ARBA00023004"/>
    </source>
</evidence>
<dbReference type="PANTHER" id="PTHR35008">
    <property type="entry name" value="BLL4482 PROTEIN-RELATED"/>
    <property type="match status" value="1"/>
</dbReference>
<dbReference type="PROSITE" id="PS51007">
    <property type="entry name" value="CYTC"/>
    <property type="match status" value="2"/>
</dbReference>
<dbReference type="InterPro" id="IPR051459">
    <property type="entry name" value="Cytochrome_c-type_DH"/>
</dbReference>
<evidence type="ECO:0000259" key="9">
    <source>
        <dbReference type="PROSITE" id="PS51007"/>
    </source>
</evidence>
<dbReference type="Pfam" id="PF13442">
    <property type="entry name" value="Cytochrome_CBB3"/>
    <property type="match status" value="1"/>
</dbReference>
<keyword evidence="4" id="KW-0249">Electron transport</keyword>
<dbReference type="GO" id="GO:0005506">
    <property type="term" value="F:iron ion binding"/>
    <property type="evidence" value="ECO:0007669"/>
    <property type="project" value="InterPro"/>
</dbReference>
<evidence type="ECO:0000256" key="3">
    <source>
        <dbReference type="ARBA" id="ARBA00022723"/>
    </source>
</evidence>
<proteinExistence type="predicted"/>
<keyword evidence="5 6" id="KW-0408">Iron</keyword>
<evidence type="ECO:0000313" key="10">
    <source>
        <dbReference type="EMBL" id="CAA6820871.1"/>
    </source>
</evidence>
<dbReference type="InterPro" id="IPR036909">
    <property type="entry name" value="Cyt_c-like_dom_sf"/>
</dbReference>
<dbReference type="Gene3D" id="1.10.760.10">
    <property type="entry name" value="Cytochrome c-like domain"/>
    <property type="match status" value="2"/>
</dbReference>
<evidence type="ECO:0000256" key="4">
    <source>
        <dbReference type="ARBA" id="ARBA00022982"/>
    </source>
</evidence>
<dbReference type="PANTHER" id="PTHR35008:SF8">
    <property type="entry name" value="ALCOHOL DEHYDROGENASE CYTOCHROME C SUBUNIT"/>
    <property type="match status" value="1"/>
</dbReference>
<reference evidence="10" key="1">
    <citation type="submission" date="2020-01" db="EMBL/GenBank/DDBJ databases">
        <authorList>
            <person name="Meier V. D."/>
            <person name="Meier V D."/>
        </authorList>
    </citation>
    <scope>NUCLEOTIDE SEQUENCE</scope>
    <source>
        <strain evidence="10">HLG_WM_MAG_06</strain>
    </source>
</reference>
<dbReference type="GO" id="GO:0020037">
    <property type="term" value="F:heme binding"/>
    <property type="evidence" value="ECO:0007669"/>
    <property type="project" value="InterPro"/>
</dbReference>
<dbReference type="SUPFAM" id="SSF46626">
    <property type="entry name" value="Cytochrome c"/>
    <property type="match status" value="2"/>
</dbReference>
<protein>
    <submittedName>
        <fullName evidence="10">Membrane c-type cytochrome cy</fullName>
    </submittedName>
</protein>
<dbReference type="EMBL" id="CACVAP010000093">
    <property type="protein sequence ID" value="CAA6820871.1"/>
    <property type="molecule type" value="Genomic_DNA"/>
</dbReference>
<feature type="compositionally biased region" description="Basic and acidic residues" evidence="7">
    <location>
        <begin position="347"/>
        <end position="360"/>
    </location>
</feature>
<feature type="domain" description="Cytochrome c" evidence="9">
    <location>
        <begin position="352"/>
        <end position="432"/>
    </location>
</feature>
<dbReference type="PRINTS" id="PR00607">
    <property type="entry name" value="CYTCHROMECIE"/>
</dbReference>
<sequence>MYKSYLKKIVSSSVVASVVLLGTACNASSDDSKETTKAPTKEVAAKVESVAKAPAGETAEQIAKRLNPDGLGLNPAKPALSDTVKNKYDFNGKHIVDGGIYYPVVNGKTGAYHVNEAAHKATVSYGKVATKNEQIAWDIDIMPDGHGLPAGEGSAEFGDEVYEEKCVSCHGDFGAGDGLYPPLAKGNGYEGQQTLTNQRVNGNTDGPTRNFGSYWPYASTAWWYIKTGMPHQAPMSLTNDETYALVAYLLMINEIKVDGEEVDEDFVLSRENFKDIVMPNIDGFEPNIDGPQGQENARAYYNNTANYGNGSRCMKDCIDGEPEIQTIGNVIEDFEPALSSEKSLPAKKADAKPEHPGKATYDKSCAMCHTTDAMGAPATGDKAAWDALLKGGKDSIYKNAIHGKGGMPPKGGAMSLSDDQVKEIVDYMLEESK</sequence>
<name>A0A6S6TC67_9BACT</name>
<keyword evidence="3 6" id="KW-0479">Metal-binding</keyword>
<dbReference type="PROSITE" id="PS51257">
    <property type="entry name" value="PROKAR_LIPOPROTEIN"/>
    <property type="match status" value="1"/>
</dbReference>
<keyword evidence="8" id="KW-0732">Signal</keyword>
<organism evidence="10">
    <name type="scientific">uncultured Sulfurovum sp</name>
    <dbReference type="NCBI Taxonomy" id="269237"/>
    <lineage>
        <taxon>Bacteria</taxon>
        <taxon>Pseudomonadati</taxon>
        <taxon>Campylobacterota</taxon>
        <taxon>Epsilonproteobacteria</taxon>
        <taxon>Campylobacterales</taxon>
        <taxon>Sulfurovaceae</taxon>
        <taxon>Sulfurovum</taxon>
        <taxon>environmental samples</taxon>
    </lineage>
</organism>
<keyword evidence="1" id="KW-0813">Transport</keyword>
<evidence type="ECO:0000256" key="1">
    <source>
        <dbReference type="ARBA" id="ARBA00022448"/>
    </source>
</evidence>
<feature type="signal peptide" evidence="8">
    <location>
        <begin position="1"/>
        <end position="27"/>
    </location>
</feature>
<dbReference type="InterPro" id="IPR002323">
    <property type="entry name" value="Cyt_CIE"/>
</dbReference>
<feature type="chain" id="PRO_5028140453" evidence="8">
    <location>
        <begin position="28"/>
        <end position="433"/>
    </location>
</feature>
<evidence type="ECO:0000256" key="2">
    <source>
        <dbReference type="ARBA" id="ARBA00022617"/>
    </source>
</evidence>